<evidence type="ECO:0000256" key="1">
    <source>
        <dbReference type="SAM" id="MobiDB-lite"/>
    </source>
</evidence>
<feature type="compositionally biased region" description="Low complexity" evidence="1">
    <location>
        <begin position="259"/>
        <end position="268"/>
    </location>
</feature>
<dbReference type="AlphaFoldDB" id="A0AAV9J5E7"/>
<dbReference type="EMBL" id="JAVFHQ010000072">
    <property type="protein sequence ID" value="KAK4540194.1"/>
    <property type="molecule type" value="Genomic_DNA"/>
</dbReference>
<evidence type="ECO:0000313" key="2">
    <source>
        <dbReference type="EMBL" id="KAK4540194.1"/>
    </source>
</evidence>
<feature type="compositionally biased region" description="Low complexity" evidence="1">
    <location>
        <begin position="203"/>
        <end position="213"/>
    </location>
</feature>
<name>A0AAV9J5E7_9PEZI</name>
<dbReference type="Proteomes" id="UP001324427">
    <property type="component" value="Unassembled WGS sequence"/>
</dbReference>
<dbReference type="PANTHER" id="PTHR13621">
    <property type="entry name" value="PROLINE-RICH PROTEIN PRCC"/>
    <property type="match status" value="1"/>
</dbReference>
<feature type="compositionally biased region" description="Low complexity" evidence="1">
    <location>
        <begin position="25"/>
        <end position="36"/>
    </location>
</feature>
<dbReference type="GO" id="GO:0005634">
    <property type="term" value="C:nucleus"/>
    <property type="evidence" value="ECO:0007669"/>
    <property type="project" value="TreeGrafter"/>
</dbReference>
<accession>A0AAV9J5E7</accession>
<feature type="compositionally biased region" description="Low complexity" evidence="1">
    <location>
        <begin position="83"/>
        <end position="92"/>
    </location>
</feature>
<keyword evidence="3" id="KW-1185">Reference proteome</keyword>
<proteinExistence type="predicted"/>
<organism evidence="2 3">
    <name type="scientific">Oleoguttula mirabilis</name>
    <dbReference type="NCBI Taxonomy" id="1507867"/>
    <lineage>
        <taxon>Eukaryota</taxon>
        <taxon>Fungi</taxon>
        <taxon>Dikarya</taxon>
        <taxon>Ascomycota</taxon>
        <taxon>Pezizomycotina</taxon>
        <taxon>Dothideomycetes</taxon>
        <taxon>Dothideomycetidae</taxon>
        <taxon>Mycosphaerellales</taxon>
        <taxon>Teratosphaeriaceae</taxon>
        <taxon>Oleoguttula</taxon>
    </lineage>
</organism>
<feature type="region of interest" description="Disordered" evidence="1">
    <location>
        <begin position="194"/>
        <end position="268"/>
    </location>
</feature>
<sequence>MALVAYSDSEGSDNEAPVAPTTKVSSAPAKPAFSKSTEGPRKIAVTLPAPKLLQEGDETAAEQPPAKRARTTGGQGGFNSLLPAPKRPAAAPQGLKKGVNLKTSSEAAFSRAAPAVTATDGSTANDGSGYDEFGNPHAKGPTTTTSAEKPEKEQAEEVKIVGKATRFKPLSVANNRKKVVKKAKLAAAVGGTMELTKGNSGMTSTEAETAPQATAPPPRAKRSLFSVPQEEDEAALEVAPSAHEPLDASQNEPHRQESESAAIPAAPANSLEAVAADLNLTPAQRRQLFGRHGDKAAVNIAHFNMDSEYAANEQIRQAGETAEHRAVKSIAPGKHSLQQLVNNARSNQDSIEDKWAEGRRNQGGSNYGWSK</sequence>
<feature type="region of interest" description="Disordered" evidence="1">
    <location>
        <begin position="1"/>
        <end position="96"/>
    </location>
</feature>
<feature type="compositionally biased region" description="Basic and acidic residues" evidence="1">
    <location>
        <begin position="351"/>
        <end position="360"/>
    </location>
</feature>
<comment type="caution">
    <text evidence="2">The sequence shown here is derived from an EMBL/GenBank/DDBJ whole genome shotgun (WGS) entry which is preliminary data.</text>
</comment>
<feature type="compositionally biased region" description="Polar residues" evidence="1">
    <location>
        <begin position="362"/>
        <end position="371"/>
    </location>
</feature>
<evidence type="ECO:0000313" key="3">
    <source>
        <dbReference type="Proteomes" id="UP001324427"/>
    </source>
</evidence>
<dbReference type="InterPro" id="IPR018800">
    <property type="entry name" value="PRCC"/>
</dbReference>
<feature type="region of interest" description="Disordered" evidence="1">
    <location>
        <begin position="345"/>
        <end position="371"/>
    </location>
</feature>
<dbReference type="PANTHER" id="PTHR13621:SF2">
    <property type="entry name" value="PROLINE-RICH PROTEIN PRCC"/>
    <property type="match status" value="1"/>
</dbReference>
<reference evidence="2 3" key="1">
    <citation type="submission" date="2021-11" db="EMBL/GenBank/DDBJ databases">
        <title>Black yeast isolated from Biological Soil Crust.</title>
        <authorList>
            <person name="Kurbessoian T."/>
        </authorList>
    </citation>
    <scope>NUCLEOTIDE SEQUENCE [LARGE SCALE GENOMIC DNA]</scope>
    <source>
        <strain evidence="2 3">CCFEE 5522</strain>
    </source>
</reference>
<gene>
    <name evidence="2" type="ORF">LTR36_009692</name>
</gene>
<dbReference type="Pfam" id="PF10253">
    <property type="entry name" value="PRCC"/>
    <property type="match status" value="1"/>
</dbReference>
<evidence type="ECO:0008006" key="4">
    <source>
        <dbReference type="Google" id="ProtNLM"/>
    </source>
</evidence>
<feature type="region of interest" description="Disordered" evidence="1">
    <location>
        <begin position="111"/>
        <end position="156"/>
    </location>
</feature>
<protein>
    <recommendedName>
        <fullName evidence="4">Mitotic checkpoint regulator, MAD2B-interacting-domain-containing protein</fullName>
    </recommendedName>
</protein>